<dbReference type="InParanoid" id="G5AVQ2"/>
<keyword evidence="4" id="KW-0547">Nucleotide-binding</keyword>
<dbReference type="InterPro" id="IPR000719">
    <property type="entry name" value="Prot_kinase_dom"/>
</dbReference>
<dbReference type="PANTHER" id="PTHR24346:SF82">
    <property type="entry name" value="KP78A-RELATED"/>
    <property type="match status" value="1"/>
</dbReference>
<evidence type="ECO:0000256" key="5">
    <source>
        <dbReference type="ARBA" id="ARBA00022777"/>
    </source>
</evidence>
<evidence type="ECO:0000256" key="3">
    <source>
        <dbReference type="ARBA" id="ARBA00022679"/>
    </source>
</evidence>
<dbReference type="SUPFAM" id="SSF56112">
    <property type="entry name" value="Protein kinase-like (PK-like)"/>
    <property type="match status" value="1"/>
</dbReference>
<protein>
    <recommendedName>
        <fullName evidence="1">non-specific serine/threonine protein kinase</fullName>
        <ecNumber evidence="1">2.7.11.1</ecNumber>
    </recommendedName>
</protein>
<dbReference type="InterPro" id="IPR011009">
    <property type="entry name" value="Kinase-like_dom_sf"/>
</dbReference>
<organism evidence="8 9">
    <name type="scientific">Heterocephalus glaber</name>
    <name type="common">Naked mole rat</name>
    <dbReference type="NCBI Taxonomy" id="10181"/>
    <lineage>
        <taxon>Eukaryota</taxon>
        <taxon>Metazoa</taxon>
        <taxon>Chordata</taxon>
        <taxon>Craniata</taxon>
        <taxon>Vertebrata</taxon>
        <taxon>Euteleostomi</taxon>
        <taxon>Mammalia</taxon>
        <taxon>Eutheria</taxon>
        <taxon>Euarchontoglires</taxon>
        <taxon>Glires</taxon>
        <taxon>Rodentia</taxon>
        <taxon>Hystricomorpha</taxon>
        <taxon>Bathyergidae</taxon>
        <taxon>Heterocephalus</taxon>
    </lineage>
</organism>
<dbReference type="Gene3D" id="1.10.510.10">
    <property type="entry name" value="Transferase(Phosphotransferase) domain 1"/>
    <property type="match status" value="1"/>
</dbReference>
<evidence type="ECO:0000259" key="7">
    <source>
        <dbReference type="PROSITE" id="PS50011"/>
    </source>
</evidence>
<dbReference type="GO" id="GO:0005524">
    <property type="term" value="F:ATP binding"/>
    <property type="evidence" value="ECO:0007669"/>
    <property type="project" value="UniProtKB-KW"/>
</dbReference>
<dbReference type="AlphaFoldDB" id="G5AVQ2"/>
<dbReference type="Proteomes" id="UP000006813">
    <property type="component" value="Unassembled WGS sequence"/>
</dbReference>
<dbReference type="GO" id="GO:0005737">
    <property type="term" value="C:cytoplasm"/>
    <property type="evidence" value="ECO:0007669"/>
    <property type="project" value="TreeGrafter"/>
</dbReference>
<name>G5AVQ2_HETGA</name>
<keyword evidence="3" id="KW-0808">Transferase</keyword>
<reference evidence="8 9" key="1">
    <citation type="journal article" date="2011" name="Nature">
        <title>Genome sequencing reveals insights into physiology and longevity of the naked mole rat.</title>
        <authorList>
            <person name="Kim E.B."/>
            <person name="Fang X."/>
            <person name="Fushan A.A."/>
            <person name="Huang Z."/>
            <person name="Lobanov A.V."/>
            <person name="Han L."/>
            <person name="Marino S.M."/>
            <person name="Sun X."/>
            <person name="Turanov A.A."/>
            <person name="Yang P."/>
            <person name="Yim S.H."/>
            <person name="Zhao X."/>
            <person name="Kasaikina M.V."/>
            <person name="Stoletzki N."/>
            <person name="Peng C."/>
            <person name="Polak P."/>
            <person name="Xiong Z."/>
            <person name="Kiezun A."/>
            <person name="Zhu Y."/>
            <person name="Chen Y."/>
            <person name="Kryukov G.V."/>
            <person name="Zhang Q."/>
            <person name="Peshkin L."/>
            <person name="Yang L."/>
            <person name="Bronson R.T."/>
            <person name="Buffenstein R."/>
            <person name="Wang B."/>
            <person name="Han C."/>
            <person name="Li Q."/>
            <person name="Chen L."/>
            <person name="Zhao W."/>
            <person name="Sunyaev S.R."/>
            <person name="Park T.J."/>
            <person name="Zhang G."/>
            <person name="Wang J."/>
            <person name="Gladyshev V.N."/>
        </authorList>
    </citation>
    <scope>NUCLEOTIDE SEQUENCE [LARGE SCALE GENOMIC DNA]</scope>
</reference>
<dbReference type="PANTHER" id="PTHR24346">
    <property type="entry name" value="MAP/MICROTUBULE AFFINITY-REGULATING KINASE"/>
    <property type="match status" value="1"/>
</dbReference>
<evidence type="ECO:0000256" key="6">
    <source>
        <dbReference type="ARBA" id="ARBA00022840"/>
    </source>
</evidence>
<gene>
    <name evidence="8" type="ORF">GW7_02755</name>
</gene>
<keyword evidence="5 8" id="KW-0418">Kinase</keyword>
<proteinExistence type="predicted"/>
<dbReference type="GO" id="GO:0035556">
    <property type="term" value="P:intracellular signal transduction"/>
    <property type="evidence" value="ECO:0007669"/>
    <property type="project" value="TreeGrafter"/>
</dbReference>
<keyword evidence="2" id="KW-0723">Serine/threonine-protein kinase</keyword>
<evidence type="ECO:0000256" key="1">
    <source>
        <dbReference type="ARBA" id="ARBA00012513"/>
    </source>
</evidence>
<feature type="domain" description="Protein kinase" evidence="7">
    <location>
        <begin position="1"/>
        <end position="189"/>
    </location>
</feature>
<evidence type="ECO:0000256" key="2">
    <source>
        <dbReference type="ARBA" id="ARBA00022527"/>
    </source>
</evidence>
<accession>G5AVQ2</accession>
<dbReference type="EC" id="2.7.11.1" evidence="1"/>
<dbReference type="GO" id="GO:0004674">
    <property type="term" value="F:protein serine/threonine kinase activity"/>
    <property type="evidence" value="ECO:0007669"/>
    <property type="project" value="UniProtKB-KW"/>
</dbReference>
<evidence type="ECO:0000256" key="4">
    <source>
        <dbReference type="ARBA" id="ARBA00022741"/>
    </source>
</evidence>
<sequence>MKSLQHPNIIKLLQVIETEEEVYMVMEYASGGELINRIHETSGPQEEEARRIFWQIICAIQYLHGQDIIHGHLKLDNILLDEDGTVKICDFGVGTKITPEQKLNRICSTLPDTAPEALLHKRELFAGDIWRLGAILSEIMCPTLEEIMWHPWLHQGKPPSHPPPDLLPECPKPEILKLMFALGYNPEEI</sequence>
<keyword evidence="6" id="KW-0067">ATP-binding</keyword>
<evidence type="ECO:0000313" key="8">
    <source>
        <dbReference type="EMBL" id="EHB01113.1"/>
    </source>
</evidence>
<evidence type="ECO:0000313" key="9">
    <source>
        <dbReference type="Proteomes" id="UP000006813"/>
    </source>
</evidence>
<dbReference type="PROSITE" id="PS50011">
    <property type="entry name" value="PROTEIN_KINASE_DOM"/>
    <property type="match status" value="1"/>
</dbReference>
<dbReference type="eggNOG" id="KOG0586">
    <property type="taxonomic scope" value="Eukaryota"/>
</dbReference>
<dbReference type="EMBL" id="JH167167">
    <property type="protein sequence ID" value="EHB01113.1"/>
    <property type="molecule type" value="Genomic_DNA"/>
</dbReference>
<dbReference type="STRING" id="10181.G5AVQ2"/>
<dbReference type="Pfam" id="PF00069">
    <property type="entry name" value="Pkinase"/>
    <property type="match status" value="1"/>
</dbReference>